<keyword evidence="1" id="KW-1133">Transmembrane helix</keyword>
<dbReference type="InterPro" id="IPR040521">
    <property type="entry name" value="KDZ"/>
</dbReference>
<proteinExistence type="predicted"/>
<organism evidence="2 3">
    <name type="scientific">Suillus luteus UH-Slu-Lm8-n1</name>
    <dbReference type="NCBI Taxonomy" id="930992"/>
    <lineage>
        <taxon>Eukaryota</taxon>
        <taxon>Fungi</taxon>
        <taxon>Dikarya</taxon>
        <taxon>Basidiomycota</taxon>
        <taxon>Agaricomycotina</taxon>
        <taxon>Agaricomycetes</taxon>
        <taxon>Agaricomycetidae</taxon>
        <taxon>Boletales</taxon>
        <taxon>Suillineae</taxon>
        <taxon>Suillaceae</taxon>
        <taxon>Suillus</taxon>
    </lineage>
</organism>
<reference evidence="2 3" key="1">
    <citation type="submission" date="2014-04" db="EMBL/GenBank/DDBJ databases">
        <authorList>
            <consortium name="DOE Joint Genome Institute"/>
            <person name="Kuo A."/>
            <person name="Ruytinx J."/>
            <person name="Rineau F."/>
            <person name="Colpaert J."/>
            <person name="Kohler A."/>
            <person name="Nagy L.G."/>
            <person name="Floudas D."/>
            <person name="Copeland A."/>
            <person name="Barry K.W."/>
            <person name="Cichocki N."/>
            <person name="Veneault-Fourrey C."/>
            <person name="LaButti K."/>
            <person name="Lindquist E.A."/>
            <person name="Lipzen A."/>
            <person name="Lundell T."/>
            <person name="Morin E."/>
            <person name="Murat C."/>
            <person name="Sun H."/>
            <person name="Tunlid A."/>
            <person name="Henrissat B."/>
            <person name="Grigoriev I.V."/>
            <person name="Hibbett D.S."/>
            <person name="Martin F."/>
            <person name="Nordberg H.P."/>
            <person name="Cantor M.N."/>
            <person name="Hua S.X."/>
        </authorList>
    </citation>
    <scope>NUCLEOTIDE SEQUENCE [LARGE SCALE GENOMIC DNA]</scope>
    <source>
        <strain evidence="2 3">UH-Slu-Lm8-n1</strain>
    </source>
</reference>
<evidence type="ECO:0000256" key="1">
    <source>
        <dbReference type="SAM" id="Phobius"/>
    </source>
</evidence>
<sequence length="93" mass="10403">MDNAKTKKAWSIYNETGIFVAICIVAFLFLSQTWCRAVSCKYDIGCQFTTTLDSCALGPLAHSLQHTCLVSAFHGHVHRRLCQISHSQLKSKD</sequence>
<protein>
    <submittedName>
        <fullName evidence="2">Uncharacterized protein</fullName>
    </submittedName>
</protein>
<keyword evidence="1" id="KW-0472">Membrane</keyword>
<feature type="transmembrane region" description="Helical" evidence="1">
    <location>
        <begin position="12"/>
        <end position="30"/>
    </location>
</feature>
<keyword evidence="1" id="KW-0812">Transmembrane</keyword>
<dbReference type="OrthoDB" id="2676735at2759"/>
<gene>
    <name evidence="2" type="ORF">CY34DRAFT_87172</name>
</gene>
<dbReference type="EMBL" id="KN835299">
    <property type="protein sequence ID" value="KIK40521.1"/>
    <property type="molecule type" value="Genomic_DNA"/>
</dbReference>
<evidence type="ECO:0000313" key="2">
    <source>
        <dbReference type="EMBL" id="KIK40521.1"/>
    </source>
</evidence>
<dbReference type="Pfam" id="PF18758">
    <property type="entry name" value="KDZ"/>
    <property type="match status" value="1"/>
</dbReference>
<dbReference type="HOGENOM" id="CLU_2401124_0_0_1"/>
<accession>A0A0D0AFN4</accession>
<keyword evidence="3" id="KW-1185">Reference proteome</keyword>
<dbReference type="AlphaFoldDB" id="A0A0D0AFN4"/>
<reference evidence="3" key="2">
    <citation type="submission" date="2015-01" db="EMBL/GenBank/DDBJ databases">
        <title>Evolutionary Origins and Diversification of the Mycorrhizal Mutualists.</title>
        <authorList>
            <consortium name="DOE Joint Genome Institute"/>
            <consortium name="Mycorrhizal Genomics Consortium"/>
            <person name="Kohler A."/>
            <person name="Kuo A."/>
            <person name="Nagy L.G."/>
            <person name="Floudas D."/>
            <person name="Copeland A."/>
            <person name="Barry K.W."/>
            <person name="Cichocki N."/>
            <person name="Veneault-Fourrey C."/>
            <person name="LaButti K."/>
            <person name="Lindquist E.A."/>
            <person name="Lipzen A."/>
            <person name="Lundell T."/>
            <person name="Morin E."/>
            <person name="Murat C."/>
            <person name="Riley R."/>
            <person name="Ohm R."/>
            <person name="Sun H."/>
            <person name="Tunlid A."/>
            <person name="Henrissat B."/>
            <person name="Grigoriev I.V."/>
            <person name="Hibbett D.S."/>
            <person name="Martin F."/>
        </authorList>
    </citation>
    <scope>NUCLEOTIDE SEQUENCE [LARGE SCALE GENOMIC DNA]</scope>
    <source>
        <strain evidence="3">UH-Slu-Lm8-n1</strain>
    </source>
</reference>
<dbReference type="STRING" id="930992.A0A0D0AFN4"/>
<dbReference type="InParanoid" id="A0A0D0AFN4"/>
<dbReference type="Proteomes" id="UP000054485">
    <property type="component" value="Unassembled WGS sequence"/>
</dbReference>
<evidence type="ECO:0000313" key="3">
    <source>
        <dbReference type="Proteomes" id="UP000054485"/>
    </source>
</evidence>
<name>A0A0D0AFN4_9AGAM</name>